<evidence type="ECO:0000256" key="1">
    <source>
        <dbReference type="ARBA" id="ARBA00022670"/>
    </source>
</evidence>
<dbReference type="InterPro" id="IPR010994">
    <property type="entry name" value="RuvA_2-like"/>
</dbReference>
<name>A0AA46DZM2_9FUSO</name>
<dbReference type="EMBL" id="SOBG01000002">
    <property type="protein sequence ID" value="TDT71918.1"/>
    <property type="molecule type" value="Genomic_DNA"/>
</dbReference>
<dbReference type="PANTHER" id="PTHR30471:SF3">
    <property type="entry name" value="UPF0758 PROTEIN YEES-RELATED"/>
    <property type="match status" value="1"/>
</dbReference>
<dbReference type="CDD" id="cd08071">
    <property type="entry name" value="MPN_DUF2466"/>
    <property type="match status" value="1"/>
</dbReference>
<dbReference type="InterPro" id="IPR037518">
    <property type="entry name" value="MPN"/>
</dbReference>
<comment type="caution">
    <text evidence="8">The sequence shown here is derived from an EMBL/GenBank/DDBJ whole genome shotgun (WGS) entry which is preliminary data.</text>
</comment>
<comment type="similarity">
    <text evidence="6">Belongs to the UPF0758 family.</text>
</comment>
<keyword evidence="3" id="KW-0378">Hydrolase</keyword>
<evidence type="ECO:0000256" key="2">
    <source>
        <dbReference type="ARBA" id="ARBA00022723"/>
    </source>
</evidence>
<evidence type="ECO:0000313" key="8">
    <source>
        <dbReference type="EMBL" id="TDT71918.1"/>
    </source>
</evidence>
<keyword evidence="1" id="KW-0645">Protease</keyword>
<dbReference type="InterPro" id="IPR001405">
    <property type="entry name" value="UPF0758"/>
</dbReference>
<keyword evidence="2" id="KW-0479">Metal-binding</keyword>
<dbReference type="InterPro" id="IPR025657">
    <property type="entry name" value="RadC_JAB"/>
</dbReference>
<keyword evidence="5" id="KW-0482">Metalloprotease</keyword>
<dbReference type="PROSITE" id="PS01302">
    <property type="entry name" value="UPF0758"/>
    <property type="match status" value="1"/>
</dbReference>
<proteinExistence type="inferred from homology"/>
<dbReference type="NCBIfam" id="NF000642">
    <property type="entry name" value="PRK00024.1"/>
    <property type="match status" value="1"/>
</dbReference>
<dbReference type="GO" id="GO:0006508">
    <property type="term" value="P:proteolysis"/>
    <property type="evidence" value="ECO:0007669"/>
    <property type="project" value="UniProtKB-KW"/>
</dbReference>
<evidence type="ECO:0000256" key="3">
    <source>
        <dbReference type="ARBA" id="ARBA00022801"/>
    </source>
</evidence>
<evidence type="ECO:0000256" key="5">
    <source>
        <dbReference type="ARBA" id="ARBA00023049"/>
    </source>
</evidence>
<dbReference type="GO" id="GO:0046872">
    <property type="term" value="F:metal ion binding"/>
    <property type="evidence" value="ECO:0007669"/>
    <property type="project" value="UniProtKB-KW"/>
</dbReference>
<dbReference type="PANTHER" id="PTHR30471">
    <property type="entry name" value="DNA REPAIR PROTEIN RADC"/>
    <property type="match status" value="1"/>
</dbReference>
<gene>
    <name evidence="8" type="ORF">EV215_0610</name>
</gene>
<keyword evidence="4" id="KW-0862">Zinc</keyword>
<protein>
    <submittedName>
        <fullName evidence="8">DNA repair protein RadC</fullName>
    </submittedName>
</protein>
<dbReference type="Pfam" id="PF04002">
    <property type="entry name" value="RadC"/>
    <property type="match status" value="1"/>
</dbReference>
<dbReference type="SUPFAM" id="SSF47781">
    <property type="entry name" value="RuvA domain 2-like"/>
    <property type="match status" value="1"/>
</dbReference>
<organism evidence="8 9">
    <name type="scientific">Hypnocyclicus thermotrophus</name>
    <dbReference type="NCBI Taxonomy" id="1627895"/>
    <lineage>
        <taxon>Bacteria</taxon>
        <taxon>Fusobacteriati</taxon>
        <taxon>Fusobacteriota</taxon>
        <taxon>Fusobacteriia</taxon>
        <taxon>Fusobacteriales</taxon>
        <taxon>Fusobacteriaceae</taxon>
        <taxon>Hypnocyclicus</taxon>
    </lineage>
</organism>
<sequence length="222" mass="26077">MGNEGHRQRLKLKFLNNDIDSFLDYEIIELLLTFSIPRKDTKPIAKELLKKFDNLNSILNASKEELFQIKGFKENSFILIKLLNSLVKLSLKDKMYSKIKFTSLKDILDFLYLELSYLEKENFKIIYLDTKNQFISDEILFEGTLDKSIIYPRELVKKILFHEAKSVIFVHNHPSGDVSPSKSDIDLTLFLKDLLYKLEIILLDHIIIGKNCYYSFKENNII</sequence>
<dbReference type="PROSITE" id="PS50249">
    <property type="entry name" value="MPN"/>
    <property type="match status" value="1"/>
</dbReference>
<keyword evidence="9" id="KW-1185">Reference proteome</keyword>
<dbReference type="GO" id="GO:0008237">
    <property type="term" value="F:metallopeptidase activity"/>
    <property type="evidence" value="ECO:0007669"/>
    <property type="project" value="UniProtKB-KW"/>
</dbReference>
<evidence type="ECO:0000256" key="4">
    <source>
        <dbReference type="ARBA" id="ARBA00022833"/>
    </source>
</evidence>
<dbReference type="AlphaFoldDB" id="A0AA46DZM2"/>
<evidence type="ECO:0000313" key="9">
    <source>
        <dbReference type="Proteomes" id="UP000294678"/>
    </source>
</evidence>
<dbReference type="RefSeq" id="WP_166667329.1">
    <property type="nucleotide sequence ID" value="NZ_SOBG01000002.1"/>
</dbReference>
<dbReference type="InterPro" id="IPR020891">
    <property type="entry name" value="UPF0758_CS"/>
</dbReference>
<reference evidence="8 9" key="1">
    <citation type="submission" date="2019-03" db="EMBL/GenBank/DDBJ databases">
        <title>Genomic Encyclopedia of Type Strains, Phase IV (KMG-IV): sequencing the most valuable type-strain genomes for metagenomic binning, comparative biology and taxonomic classification.</title>
        <authorList>
            <person name="Goeker M."/>
        </authorList>
    </citation>
    <scope>NUCLEOTIDE SEQUENCE [LARGE SCALE GENOMIC DNA]</scope>
    <source>
        <strain evidence="8 9">DSM 100055</strain>
    </source>
</reference>
<dbReference type="NCBIfam" id="TIGR00608">
    <property type="entry name" value="radc"/>
    <property type="match status" value="1"/>
</dbReference>
<accession>A0AA46DZM2</accession>
<dbReference type="Proteomes" id="UP000294678">
    <property type="component" value="Unassembled WGS sequence"/>
</dbReference>
<dbReference type="Gene3D" id="3.40.140.10">
    <property type="entry name" value="Cytidine Deaminase, domain 2"/>
    <property type="match status" value="1"/>
</dbReference>
<evidence type="ECO:0000256" key="6">
    <source>
        <dbReference type="RuleBase" id="RU003797"/>
    </source>
</evidence>
<evidence type="ECO:0000259" key="7">
    <source>
        <dbReference type="PROSITE" id="PS50249"/>
    </source>
</evidence>
<feature type="domain" description="MPN" evidence="7">
    <location>
        <begin position="100"/>
        <end position="222"/>
    </location>
</feature>